<dbReference type="PROSITE" id="PS50011">
    <property type="entry name" value="PROTEIN_KINASE_DOM"/>
    <property type="match status" value="1"/>
</dbReference>
<evidence type="ECO:0000313" key="9">
    <source>
        <dbReference type="EMBL" id="CAK9231113.1"/>
    </source>
</evidence>
<protein>
    <recommendedName>
        <fullName evidence="8">Protein kinase domain-containing protein</fullName>
    </recommendedName>
</protein>
<evidence type="ECO:0000256" key="6">
    <source>
        <dbReference type="PROSITE-ProRule" id="PRU10141"/>
    </source>
</evidence>
<evidence type="ECO:0000259" key="8">
    <source>
        <dbReference type="PROSITE" id="PS50011"/>
    </source>
</evidence>
<sequence length="616" mass="67696">MGYLSCRTEAATGTRENAHLKHKRHRPANPRIFKYEDLEKATRGFAAERLLGKGSHGCVYKGVLQNGKLVAVKRPTYARQLLQDETSFDNELEILSKLGGGDHVVNLLGYSCDSIEKILVVEFMANGTLHDSLHNSIPPINWFMRIQLALQTAKGILRLHSASPPVIHRDIKSSNVMIDEKWNAKLGDFGLALRGHIEDVLKTSTPPAGTMGYLDPEYETPSDLSTKTDVFSFGILLFEIVSGRHAIDLACEPPSILDWVLPLVNQGAYVEVCDKKLSLPVSFKPLKQLINLAIKCVRSSSENPPHMSDVVEELKEISRKISFSTFNGFTRVVQRNMVSTQQRPRPGVSARRVYRGPSQGEDKAMCSKLTKLEREGATVEARSAQVLGMETAITEPPAGFFALHKPLPNPLASDGNEVEFEMPFRECKLENASSPSKNQVIPMELDNAAMREHNASCLSAVGQCNSWMSSRTWIQLGASRRPMSPCRRSPQGSCGNHWVLPCGHHIINREEEFENCASRLTSSHKNPLLKCSATPTMTRSSLCNLAEGSESVSSPRGGDAYRHTQGLTPSELQGSEPNVQNQAILESPSSAAGATTVVSGNQDSVSDQMQNSQLEV</sequence>
<evidence type="ECO:0000256" key="5">
    <source>
        <dbReference type="ARBA" id="ARBA00022840"/>
    </source>
</evidence>
<name>A0ABP0UWY2_9BRYO</name>
<evidence type="ECO:0000256" key="2">
    <source>
        <dbReference type="ARBA" id="ARBA00022679"/>
    </source>
</evidence>
<feature type="compositionally biased region" description="Polar residues" evidence="7">
    <location>
        <begin position="565"/>
        <end position="616"/>
    </location>
</feature>
<keyword evidence="10" id="KW-1185">Reference proteome</keyword>
<evidence type="ECO:0000256" key="7">
    <source>
        <dbReference type="SAM" id="MobiDB-lite"/>
    </source>
</evidence>
<organism evidence="9 10">
    <name type="scientific">Sphagnum troendelagicum</name>
    <dbReference type="NCBI Taxonomy" id="128251"/>
    <lineage>
        <taxon>Eukaryota</taxon>
        <taxon>Viridiplantae</taxon>
        <taxon>Streptophyta</taxon>
        <taxon>Embryophyta</taxon>
        <taxon>Bryophyta</taxon>
        <taxon>Sphagnophytina</taxon>
        <taxon>Sphagnopsida</taxon>
        <taxon>Sphagnales</taxon>
        <taxon>Sphagnaceae</taxon>
        <taxon>Sphagnum</taxon>
    </lineage>
</organism>
<keyword evidence="4" id="KW-0418">Kinase</keyword>
<dbReference type="PROSITE" id="PS00107">
    <property type="entry name" value="PROTEIN_KINASE_ATP"/>
    <property type="match status" value="1"/>
</dbReference>
<dbReference type="InterPro" id="IPR000719">
    <property type="entry name" value="Prot_kinase_dom"/>
</dbReference>
<dbReference type="PANTHER" id="PTHR46146">
    <property type="entry name" value="SERINE/THREONINE-PROTEIN KINASE-LIKE PROTEIN CCR4"/>
    <property type="match status" value="1"/>
</dbReference>
<dbReference type="Proteomes" id="UP001497512">
    <property type="component" value="Chromosome 7"/>
</dbReference>
<dbReference type="InterPro" id="IPR017441">
    <property type="entry name" value="Protein_kinase_ATP_BS"/>
</dbReference>
<dbReference type="EMBL" id="OZ019899">
    <property type="protein sequence ID" value="CAK9231113.1"/>
    <property type="molecule type" value="Genomic_DNA"/>
</dbReference>
<accession>A0ABP0UWY2</accession>
<dbReference type="Pfam" id="PF07714">
    <property type="entry name" value="PK_Tyr_Ser-Thr"/>
    <property type="match status" value="1"/>
</dbReference>
<keyword evidence="5 6" id="KW-0067">ATP-binding</keyword>
<dbReference type="InterPro" id="IPR008271">
    <property type="entry name" value="Ser/Thr_kinase_AS"/>
</dbReference>
<gene>
    <name evidence="9" type="ORF">CSSPTR1EN2_LOCUS20292</name>
</gene>
<feature type="region of interest" description="Disordered" evidence="7">
    <location>
        <begin position="547"/>
        <end position="616"/>
    </location>
</feature>
<keyword evidence="1" id="KW-0723">Serine/threonine-protein kinase</keyword>
<dbReference type="InterPro" id="IPR011009">
    <property type="entry name" value="Kinase-like_dom_sf"/>
</dbReference>
<dbReference type="SMART" id="SM00220">
    <property type="entry name" value="S_TKc"/>
    <property type="match status" value="1"/>
</dbReference>
<feature type="region of interest" description="Disordered" evidence="7">
    <location>
        <begin position="339"/>
        <end position="361"/>
    </location>
</feature>
<dbReference type="Gene3D" id="1.10.510.10">
    <property type="entry name" value="Transferase(Phosphotransferase) domain 1"/>
    <property type="match status" value="1"/>
</dbReference>
<evidence type="ECO:0000256" key="1">
    <source>
        <dbReference type="ARBA" id="ARBA00022527"/>
    </source>
</evidence>
<evidence type="ECO:0000313" key="10">
    <source>
        <dbReference type="Proteomes" id="UP001497512"/>
    </source>
</evidence>
<dbReference type="PANTHER" id="PTHR46146:SF23">
    <property type="entry name" value="PROTEIN KINASE DOMAIN-CONTAINING PROTEIN"/>
    <property type="match status" value="1"/>
</dbReference>
<feature type="domain" description="Protein kinase" evidence="8">
    <location>
        <begin position="45"/>
        <end position="317"/>
    </location>
</feature>
<evidence type="ECO:0000256" key="4">
    <source>
        <dbReference type="ARBA" id="ARBA00022777"/>
    </source>
</evidence>
<dbReference type="Gene3D" id="3.30.200.20">
    <property type="entry name" value="Phosphorylase Kinase, domain 1"/>
    <property type="match status" value="1"/>
</dbReference>
<keyword evidence="3 6" id="KW-0547">Nucleotide-binding</keyword>
<evidence type="ECO:0000256" key="3">
    <source>
        <dbReference type="ARBA" id="ARBA00022741"/>
    </source>
</evidence>
<keyword evidence="2" id="KW-0808">Transferase</keyword>
<proteinExistence type="predicted"/>
<feature type="binding site" evidence="6">
    <location>
        <position position="73"/>
    </location>
    <ligand>
        <name>ATP</name>
        <dbReference type="ChEBI" id="CHEBI:30616"/>
    </ligand>
</feature>
<dbReference type="InterPro" id="IPR001245">
    <property type="entry name" value="Ser-Thr/Tyr_kinase_cat_dom"/>
</dbReference>
<dbReference type="SUPFAM" id="SSF56112">
    <property type="entry name" value="Protein kinase-like (PK-like)"/>
    <property type="match status" value="1"/>
</dbReference>
<dbReference type="PROSITE" id="PS00108">
    <property type="entry name" value="PROTEIN_KINASE_ST"/>
    <property type="match status" value="1"/>
</dbReference>
<reference evidence="9" key="1">
    <citation type="submission" date="2024-02" db="EMBL/GenBank/DDBJ databases">
        <authorList>
            <consortium name="ELIXIR-Norway"/>
            <consortium name="Elixir Norway"/>
        </authorList>
    </citation>
    <scope>NUCLEOTIDE SEQUENCE</scope>
</reference>